<keyword evidence="7" id="KW-0406">Ion transport</keyword>
<comment type="caution">
    <text evidence="13">The sequence shown here is derived from an EMBL/GenBank/DDBJ whole genome shotgun (WGS) entry which is preliminary data.</text>
</comment>
<keyword evidence="5" id="KW-0812">Transmembrane</keyword>
<dbReference type="GO" id="GO:0046930">
    <property type="term" value="C:pore complex"/>
    <property type="evidence" value="ECO:0007669"/>
    <property type="project" value="UniProtKB-KW"/>
</dbReference>
<dbReference type="GO" id="GO:0015288">
    <property type="term" value="F:porin activity"/>
    <property type="evidence" value="ECO:0007669"/>
    <property type="project" value="UniProtKB-KW"/>
</dbReference>
<evidence type="ECO:0000256" key="6">
    <source>
        <dbReference type="ARBA" id="ARBA00022729"/>
    </source>
</evidence>
<feature type="signal peptide" evidence="11">
    <location>
        <begin position="1"/>
        <end position="26"/>
    </location>
</feature>
<gene>
    <name evidence="13" type="ORF">GPY61_23875</name>
</gene>
<evidence type="ECO:0000256" key="10">
    <source>
        <dbReference type="ARBA" id="ARBA00023237"/>
    </source>
</evidence>
<dbReference type="RefSeq" id="WP_056330992.1">
    <property type="nucleotide sequence ID" value="NZ_WSES01000007.1"/>
</dbReference>
<keyword evidence="6 11" id="KW-0732">Signal</keyword>
<evidence type="ECO:0000259" key="12">
    <source>
        <dbReference type="Pfam" id="PF13609"/>
    </source>
</evidence>
<dbReference type="InterPro" id="IPR023614">
    <property type="entry name" value="Porin_dom_sf"/>
</dbReference>
<evidence type="ECO:0000256" key="2">
    <source>
        <dbReference type="ARBA" id="ARBA00011233"/>
    </source>
</evidence>
<dbReference type="CDD" id="cd00342">
    <property type="entry name" value="gram_neg_porins"/>
    <property type="match status" value="1"/>
</dbReference>
<evidence type="ECO:0000256" key="8">
    <source>
        <dbReference type="ARBA" id="ARBA00023114"/>
    </source>
</evidence>
<keyword evidence="3" id="KW-0813">Transport</keyword>
<keyword evidence="4" id="KW-1134">Transmembrane beta strand</keyword>
<comment type="subcellular location">
    <subcellularLocation>
        <location evidence="1">Cell outer membrane</location>
        <topology evidence="1">Multi-pass membrane protein</topology>
    </subcellularLocation>
</comment>
<organism evidence="13 14">
    <name type="scientific">Massilia cellulosiltytica</name>
    <dbReference type="NCBI Taxonomy" id="2683234"/>
    <lineage>
        <taxon>Bacteria</taxon>
        <taxon>Pseudomonadati</taxon>
        <taxon>Pseudomonadota</taxon>
        <taxon>Betaproteobacteria</taxon>
        <taxon>Burkholderiales</taxon>
        <taxon>Oxalobacteraceae</taxon>
        <taxon>Telluria group</taxon>
        <taxon>Massilia</taxon>
    </lineage>
</organism>
<name>A0A7X3G3D3_9BURK</name>
<sequence>MNKRHGGRRATVLAAALASATWSAGAQTQVTPYGIVDIAIAHTDHNDAAGNASTKLSTLTGSLPSRFGLRGSEDLGNGIAAVFTLEGGFGLDTGMLGQGGRLFGRQSWIGLKGPWGTVQLGRVPTMTFHALAKSDVVGPNLFSISSIDPYLPNARSDNTVGWLGSFGTVTAGATYSLGRDAAAAGGPSATNCGGEVPRDAQACRQASALLGYDTGAYGVNASWDKLRGGAGAAGGLTSSSHYDRRVAVNGYAMVKGARLGAGIIARTTDAAAGIVKSNLIYLGASVPLTGPLTLDVQVARRDVKHSSDDTNLAIARMLYALSKRTALHASVGRMDNRGNAAVPLDAGGAVAPGRAQHGVMAGLRHVF</sequence>
<dbReference type="EMBL" id="WSES01000007">
    <property type="protein sequence ID" value="MVW62961.1"/>
    <property type="molecule type" value="Genomic_DNA"/>
</dbReference>
<dbReference type="Gene3D" id="2.40.160.10">
    <property type="entry name" value="Porin"/>
    <property type="match status" value="1"/>
</dbReference>
<dbReference type="PANTHER" id="PTHR34501:SF9">
    <property type="entry name" value="MAJOR OUTER MEMBRANE PROTEIN P.IA"/>
    <property type="match status" value="1"/>
</dbReference>
<dbReference type="GO" id="GO:0006811">
    <property type="term" value="P:monoatomic ion transport"/>
    <property type="evidence" value="ECO:0007669"/>
    <property type="project" value="UniProtKB-KW"/>
</dbReference>
<evidence type="ECO:0000256" key="9">
    <source>
        <dbReference type="ARBA" id="ARBA00023136"/>
    </source>
</evidence>
<dbReference type="GO" id="GO:0009279">
    <property type="term" value="C:cell outer membrane"/>
    <property type="evidence" value="ECO:0007669"/>
    <property type="project" value="UniProtKB-SubCell"/>
</dbReference>
<dbReference type="SUPFAM" id="SSF56935">
    <property type="entry name" value="Porins"/>
    <property type="match status" value="1"/>
</dbReference>
<dbReference type="InterPro" id="IPR050298">
    <property type="entry name" value="Gram-neg_bact_OMP"/>
</dbReference>
<evidence type="ECO:0000256" key="5">
    <source>
        <dbReference type="ARBA" id="ARBA00022692"/>
    </source>
</evidence>
<evidence type="ECO:0000256" key="4">
    <source>
        <dbReference type="ARBA" id="ARBA00022452"/>
    </source>
</evidence>
<keyword evidence="10" id="KW-0998">Cell outer membrane</keyword>
<evidence type="ECO:0000256" key="11">
    <source>
        <dbReference type="SAM" id="SignalP"/>
    </source>
</evidence>
<dbReference type="InterPro" id="IPR033900">
    <property type="entry name" value="Gram_neg_porin_domain"/>
</dbReference>
<evidence type="ECO:0000313" key="14">
    <source>
        <dbReference type="Proteomes" id="UP000443353"/>
    </source>
</evidence>
<dbReference type="Proteomes" id="UP000443353">
    <property type="component" value="Unassembled WGS sequence"/>
</dbReference>
<keyword evidence="9" id="KW-0472">Membrane</keyword>
<keyword evidence="8" id="KW-0626">Porin</keyword>
<feature type="chain" id="PRO_5031550041" evidence="11">
    <location>
        <begin position="27"/>
        <end position="367"/>
    </location>
</feature>
<comment type="subunit">
    <text evidence="2">Homotrimer.</text>
</comment>
<proteinExistence type="predicted"/>
<protein>
    <submittedName>
        <fullName evidence="13">Porin</fullName>
    </submittedName>
</protein>
<evidence type="ECO:0000256" key="7">
    <source>
        <dbReference type="ARBA" id="ARBA00023065"/>
    </source>
</evidence>
<dbReference type="AlphaFoldDB" id="A0A7X3G3D3"/>
<reference evidence="13 14" key="1">
    <citation type="submission" date="2019-12" db="EMBL/GenBank/DDBJ databases">
        <authorList>
            <person name="Li C."/>
            <person name="Zhao J."/>
        </authorList>
    </citation>
    <scope>NUCLEOTIDE SEQUENCE [LARGE SCALE GENOMIC DNA]</scope>
    <source>
        <strain evidence="13 14">NEAU-DD11</strain>
    </source>
</reference>
<dbReference type="PANTHER" id="PTHR34501">
    <property type="entry name" value="PROTEIN YDDL-RELATED"/>
    <property type="match status" value="1"/>
</dbReference>
<evidence type="ECO:0000256" key="3">
    <source>
        <dbReference type="ARBA" id="ARBA00022448"/>
    </source>
</evidence>
<evidence type="ECO:0000256" key="1">
    <source>
        <dbReference type="ARBA" id="ARBA00004571"/>
    </source>
</evidence>
<dbReference type="Pfam" id="PF13609">
    <property type="entry name" value="Porin_4"/>
    <property type="match status" value="1"/>
</dbReference>
<feature type="domain" description="Porin" evidence="12">
    <location>
        <begin position="14"/>
        <end position="339"/>
    </location>
</feature>
<accession>A0A7X3G3D3</accession>
<evidence type="ECO:0000313" key="13">
    <source>
        <dbReference type="EMBL" id="MVW62961.1"/>
    </source>
</evidence>
<keyword evidence="14" id="KW-1185">Reference proteome</keyword>